<reference evidence="3 4" key="2">
    <citation type="submission" date="2020-02" db="EMBL/GenBank/DDBJ databases">
        <authorList>
            <person name="Sun Q."/>
            <person name="Inoue M."/>
        </authorList>
    </citation>
    <scope>NUCLEOTIDE SEQUENCE [LARGE SCALE GENOMIC DNA]</scope>
    <source>
        <strain evidence="3 4">KCTC 22478</strain>
    </source>
</reference>
<name>A0A9X9WJG4_9PROT</name>
<dbReference type="EMBL" id="JAAEDK010000031">
    <property type="protein sequence ID" value="MBR0660474.1"/>
    <property type="molecule type" value="Genomic_DNA"/>
</dbReference>
<dbReference type="AlphaFoldDB" id="A0A9X9WJG4"/>
<dbReference type="RefSeq" id="WP_168042154.1">
    <property type="nucleotide sequence ID" value="NZ_JAAEDK010000031.1"/>
</dbReference>
<reference evidence="2" key="1">
    <citation type="submission" date="2020-01" db="EMBL/GenBank/DDBJ databases">
        <authorList>
            <person name="Rat A."/>
        </authorList>
    </citation>
    <scope>NUCLEOTIDE SEQUENCE</scope>
    <source>
        <strain evidence="2">LMG 31161</strain>
    </source>
</reference>
<comment type="caution">
    <text evidence="2">The sequence shown here is derived from an EMBL/GenBank/DDBJ whole genome shotgun (WGS) entry which is preliminary data.</text>
</comment>
<dbReference type="EMBL" id="JAAVUP010000004">
    <property type="protein sequence ID" value="NKE18242.1"/>
    <property type="molecule type" value="Genomic_DNA"/>
</dbReference>
<accession>A0A9X9WJG4</accession>
<gene>
    <name evidence="3" type="ORF">GWK15_14915</name>
    <name evidence="2" type="ORF">GXW75_14535</name>
</gene>
<evidence type="ECO:0000313" key="2">
    <source>
        <dbReference type="EMBL" id="MBR0660474.1"/>
    </source>
</evidence>
<keyword evidence="1" id="KW-0732">Signal</keyword>
<feature type="signal peptide" evidence="1">
    <location>
        <begin position="1"/>
        <end position="22"/>
    </location>
</feature>
<protein>
    <submittedName>
        <fullName evidence="2">Uncharacterized protein</fullName>
    </submittedName>
</protein>
<dbReference type="Proteomes" id="UP000746741">
    <property type="component" value="Unassembled WGS sequence"/>
</dbReference>
<evidence type="ECO:0000313" key="4">
    <source>
        <dbReference type="Proteomes" id="UP000746741"/>
    </source>
</evidence>
<evidence type="ECO:0000313" key="3">
    <source>
        <dbReference type="EMBL" id="NKE18242.1"/>
    </source>
</evidence>
<reference evidence="2" key="3">
    <citation type="journal article" date="2021" name="Syst. Appl. Microbiol.">
        <title>Roseomonas hellenica sp. nov., isolated from roots of wild-growing Alkanna tinctoria.</title>
        <authorList>
            <person name="Rat A."/>
            <person name="Naranjo H.D."/>
            <person name="Lebbe L."/>
            <person name="Cnockaert M."/>
            <person name="Krigas N."/>
            <person name="Grigoriadou K."/>
            <person name="Maloupa E."/>
            <person name="Willems A."/>
        </authorList>
    </citation>
    <scope>NUCLEOTIDE SEQUENCE</scope>
    <source>
        <strain evidence="2">LMG 31161</strain>
    </source>
</reference>
<sequence>MPLPLRRLLAPLLLALTVPACATITTGTTSTISVVTDPPGASCTLIRGGETVGIVNPTPGSVSVSKSMRAIDVRCTRPGHGVGTAAVGSDFQPMTAGNILIGGLIGIAIDAASGAAGSYPGSVMVSLPRADGAVPGVPTTPPSTPEDYAVRAAEIRRSYDERIAAARASCTDATMRECERTMGILERDRDAELRRLHQLGQAARTGV</sequence>
<dbReference type="Proteomes" id="UP001138708">
    <property type="component" value="Unassembled WGS sequence"/>
</dbReference>
<proteinExistence type="predicted"/>
<feature type="chain" id="PRO_5040905856" evidence="1">
    <location>
        <begin position="23"/>
        <end position="207"/>
    </location>
</feature>
<evidence type="ECO:0000313" key="5">
    <source>
        <dbReference type="Proteomes" id="UP001138708"/>
    </source>
</evidence>
<evidence type="ECO:0000256" key="1">
    <source>
        <dbReference type="SAM" id="SignalP"/>
    </source>
</evidence>
<organism evidence="2 5">
    <name type="scientific">Neoroseomonas oryzicola</name>
    <dbReference type="NCBI Taxonomy" id="535904"/>
    <lineage>
        <taxon>Bacteria</taxon>
        <taxon>Pseudomonadati</taxon>
        <taxon>Pseudomonadota</taxon>
        <taxon>Alphaproteobacteria</taxon>
        <taxon>Acetobacterales</taxon>
        <taxon>Acetobacteraceae</taxon>
        <taxon>Neoroseomonas</taxon>
    </lineage>
</organism>
<keyword evidence="4" id="KW-1185">Reference proteome</keyword>